<keyword evidence="3" id="KW-1185">Reference proteome</keyword>
<dbReference type="InterPro" id="IPR018770">
    <property type="entry name" value="ChloroindolylP_hydrolase"/>
</dbReference>
<comment type="caution">
    <text evidence="2">The sequence shown here is derived from an EMBL/GenBank/DDBJ whole genome shotgun (WGS) entry which is preliminary data.</text>
</comment>
<dbReference type="AlphaFoldDB" id="A0A2W3ZJ08"/>
<sequence>MSKPLLDSLVGSIKMFKGEIMYYFYFTIVTLVILLLLSVTQIVKMRKLKKMQKEKIKIFVKENALSDSELKLFVSEMRATRDYINSIESRIKLVKNDNSQRKVAKAVAESKKIFEYLMEFPKDLLYYDLFLYRNLPTLYTVMDKVNLDEHNSEELLLLTCQNIETDFNKLKEQIGEDNNVLEEFIK</sequence>
<keyword evidence="1" id="KW-1133">Transmembrane helix</keyword>
<reference evidence="2 3" key="1">
    <citation type="submission" date="2017-11" db="EMBL/GenBank/DDBJ databases">
        <title>Draft genome sequence of Enterococcus plantarum TRW2 strain isolated from lettuce.</title>
        <authorList>
            <person name="Kim E.B."/>
            <person name="Marco M.L."/>
            <person name="Williams T.R."/>
            <person name="You I.H."/>
        </authorList>
    </citation>
    <scope>NUCLEOTIDE SEQUENCE [LARGE SCALE GENOMIC DNA]</scope>
    <source>
        <strain evidence="2 3">TRW2</strain>
    </source>
</reference>
<dbReference type="RefSeq" id="WP_111247140.1">
    <property type="nucleotide sequence ID" value="NZ_PIEU01000028.1"/>
</dbReference>
<evidence type="ECO:0000313" key="2">
    <source>
        <dbReference type="EMBL" id="PZL76477.1"/>
    </source>
</evidence>
<protein>
    <recommendedName>
        <fullName evidence="4">5-bromo-4-chloroindolyl phosphate hydrolysis protein</fullName>
    </recommendedName>
</protein>
<accession>A0A2W3ZJ08</accession>
<evidence type="ECO:0008006" key="4">
    <source>
        <dbReference type="Google" id="ProtNLM"/>
    </source>
</evidence>
<dbReference type="EMBL" id="PIEU01000028">
    <property type="protein sequence ID" value="PZL76477.1"/>
    <property type="molecule type" value="Genomic_DNA"/>
</dbReference>
<feature type="transmembrane region" description="Helical" evidence="1">
    <location>
        <begin position="20"/>
        <end position="43"/>
    </location>
</feature>
<name>A0A2W3ZJ08_9ENTE</name>
<evidence type="ECO:0000313" key="3">
    <source>
        <dbReference type="Proteomes" id="UP000249828"/>
    </source>
</evidence>
<keyword evidence="1" id="KW-0472">Membrane</keyword>
<dbReference type="Pfam" id="PF10112">
    <property type="entry name" value="Halogen_Hydrol"/>
    <property type="match status" value="1"/>
</dbReference>
<gene>
    <name evidence="2" type="ORF">CI088_02825</name>
</gene>
<organism evidence="2 3">
    <name type="scientific">Enterococcus plantarum</name>
    <dbReference type="NCBI Taxonomy" id="1077675"/>
    <lineage>
        <taxon>Bacteria</taxon>
        <taxon>Bacillati</taxon>
        <taxon>Bacillota</taxon>
        <taxon>Bacilli</taxon>
        <taxon>Lactobacillales</taxon>
        <taxon>Enterococcaceae</taxon>
        <taxon>Enterococcus</taxon>
    </lineage>
</organism>
<dbReference type="Proteomes" id="UP000249828">
    <property type="component" value="Unassembled WGS sequence"/>
</dbReference>
<evidence type="ECO:0000256" key="1">
    <source>
        <dbReference type="SAM" id="Phobius"/>
    </source>
</evidence>
<keyword evidence="1" id="KW-0812">Transmembrane</keyword>
<proteinExistence type="predicted"/>